<dbReference type="PANTHER" id="PTHR45947">
    <property type="entry name" value="SULFOQUINOVOSYL TRANSFERASE SQD2"/>
    <property type="match status" value="1"/>
</dbReference>
<dbReference type="CDD" id="cd03801">
    <property type="entry name" value="GT4_PimA-like"/>
    <property type="match status" value="1"/>
</dbReference>
<comment type="caution">
    <text evidence="2">The sequence shown here is derived from an EMBL/GenBank/DDBJ whole genome shotgun (WGS) entry which is preliminary data.</text>
</comment>
<dbReference type="RefSeq" id="WP_310091010.1">
    <property type="nucleotide sequence ID" value="NZ_JAVDUU010000001.1"/>
</dbReference>
<dbReference type="InterPro" id="IPR001296">
    <property type="entry name" value="Glyco_trans_1"/>
</dbReference>
<sequence>MRLAIITTHPIQYYAPVFKLLNEQPGVSIRVFYTWGEKAKDKFDPGFGKNINWDVPLLQGYDYEWVKNTSADPGTHHFSGVVNPELIDCINLWQPNALLVFGWAFQSHFKVMRYYKNKLPVYFRGDSTLLDVPNGIKSFLRSVLLRWVYRHIDYAFYVGTNNKAYFKKHGLADEHLTFAPHAVDNNRFAAKNNDEALKLRQSLGIADGDVLVLFAGKFEEKKSPMILLNAFLTLSEPGIHLLFVGDGILETPLKTQASAGKNIHFMSFQNQLAMPAIYQACDLFCLPSKGPGETWGLAVNEAMAAGRPVLVSNKVGCAVDLVIPGFTGDVFDSENLSDITKKLRVLINDRPQLKTLGINAKKQIACWNFDVQVAAIINRLKTINAN</sequence>
<evidence type="ECO:0000259" key="1">
    <source>
        <dbReference type="Pfam" id="PF00534"/>
    </source>
</evidence>
<gene>
    <name evidence="2" type="ORF">J2W55_000229</name>
</gene>
<accession>A0ABU1T4T8</accession>
<feature type="domain" description="Glycosyl transferase family 1" evidence="1">
    <location>
        <begin position="198"/>
        <end position="363"/>
    </location>
</feature>
<proteinExistence type="predicted"/>
<evidence type="ECO:0000313" key="3">
    <source>
        <dbReference type="Proteomes" id="UP001247620"/>
    </source>
</evidence>
<dbReference type="SUPFAM" id="SSF53756">
    <property type="entry name" value="UDP-Glycosyltransferase/glycogen phosphorylase"/>
    <property type="match status" value="1"/>
</dbReference>
<keyword evidence="3" id="KW-1185">Reference proteome</keyword>
<name>A0ABU1T4T8_9SPHI</name>
<dbReference type="Proteomes" id="UP001247620">
    <property type="component" value="Unassembled WGS sequence"/>
</dbReference>
<dbReference type="Gene3D" id="3.40.50.2000">
    <property type="entry name" value="Glycogen Phosphorylase B"/>
    <property type="match status" value="2"/>
</dbReference>
<dbReference type="PANTHER" id="PTHR45947:SF3">
    <property type="entry name" value="SULFOQUINOVOSYL TRANSFERASE SQD2"/>
    <property type="match status" value="1"/>
</dbReference>
<dbReference type="Pfam" id="PF00534">
    <property type="entry name" value="Glycos_transf_1"/>
    <property type="match status" value="1"/>
</dbReference>
<reference evidence="2 3" key="1">
    <citation type="submission" date="2023-07" db="EMBL/GenBank/DDBJ databases">
        <title>Sorghum-associated microbial communities from plants grown in Nebraska, USA.</title>
        <authorList>
            <person name="Schachtman D."/>
        </authorList>
    </citation>
    <scope>NUCLEOTIDE SEQUENCE [LARGE SCALE GENOMIC DNA]</scope>
    <source>
        <strain evidence="2 3">3262</strain>
    </source>
</reference>
<protein>
    <submittedName>
        <fullName evidence="2">Glycosyltransferase involved in cell wall biosynthesis</fullName>
    </submittedName>
</protein>
<evidence type="ECO:0000313" key="2">
    <source>
        <dbReference type="EMBL" id="MDR6940401.1"/>
    </source>
</evidence>
<dbReference type="EMBL" id="JAVDUU010000001">
    <property type="protein sequence ID" value="MDR6940401.1"/>
    <property type="molecule type" value="Genomic_DNA"/>
</dbReference>
<organism evidence="2 3">
    <name type="scientific">Mucilaginibacter pocheonensis</name>
    <dbReference type="NCBI Taxonomy" id="398050"/>
    <lineage>
        <taxon>Bacteria</taxon>
        <taxon>Pseudomonadati</taxon>
        <taxon>Bacteroidota</taxon>
        <taxon>Sphingobacteriia</taxon>
        <taxon>Sphingobacteriales</taxon>
        <taxon>Sphingobacteriaceae</taxon>
        <taxon>Mucilaginibacter</taxon>
    </lineage>
</organism>
<dbReference type="InterPro" id="IPR050194">
    <property type="entry name" value="Glycosyltransferase_grp1"/>
</dbReference>